<dbReference type="InterPro" id="IPR046672">
    <property type="entry name" value="DUF6542"/>
</dbReference>
<name>A0A4V1BE76_9ACTN</name>
<evidence type="ECO:0000313" key="4">
    <source>
        <dbReference type="Proteomes" id="UP000294894"/>
    </source>
</evidence>
<feature type="transmembrane region" description="Helical" evidence="1">
    <location>
        <begin position="21"/>
        <end position="41"/>
    </location>
</feature>
<dbReference type="Pfam" id="PF20177">
    <property type="entry name" value="DUF6542"/>
    <property type="match status" value="1"/>
</dbReference>
<reference evidence="3 4" key="1">
    <citation type="submission" date="2019-03" db="EMBL/GenBank/DDBJ databases">
        <title>Three New Species of Nocardioides, Nocardioides euryhalodurans sp. nov., Nocardioides seonyuensis sp. nov. and Nocardioides eburneoflavus sp. nov., Iolated from Soil.</title>
        <authorList>
            <person name="Roh S.G."/>
            <person name="Lee C."/>
            <person name="Kim M.-K."/>
            <person name="Kim S.B."/>
        </authorList>
    </citation>
    <scope>NUCLEOTIDE SEQUENCE [LARGE SCALE GENOMIC DNA]</scope>
    <source>
        <strain evidence="3 4">MMS17-SY117</strain>
    </source>
</reference>
<sequence>MSQSTDRERRTLWEEGREPGLQVVALGVAVSLSALAIDLALGGDVGLLFDLSFVALCLGLALAVRPRDFFVVGVLPPMLMVGVLLLLELTRPAVLGHPRDGAIQSLVTGLADHSGALVAGYVLTLATLALRQRFAGRATAAAEAQAANLDGSPAPTRTTSG</sequence>
<evidence type="ECO:0000313" key="3">
    <source>
        <dbReference type="EMBL" id="QBR93652.1"/>
    </source>
</evidence>
<organism evidence="3 4">
    <name type="scientific">Nocardioides euryhalodurans</name>
    <dbReference type="NCBI Taxonomy" id="2518370"/>
    <lineage>
        <taxon>Bacteria</taxon>
        <taxon>Bacillati</taxon>
        <taxon>Actinomycetota</taxon>
        <taxon>Actinomycetes</taxon>
        <taxon>Propionibacteriales</taxon>
        <taxon>Nocardioidaceae</taxon>
        <taxon>Nocardioides</taxon>
    </lineage>
</organism>
<dbReference type="KEGG" id="noy:EXE57_16255"/>
<feature type="transmembrane region" description="Helical" evidence="1">
    <location>
        <begin position="110"/>
        <end position="130"/>
    </location>
</feature>
<keyword evidence="1" id="KW-1133">Transmembrane helix</keyword>
<keyword evidence="1" id="KW-0472">Membrane</keyword>
<dbReference type="AlphaFoldDB" id="A0A4V1BE76"/>
<feature type="transmembrane region" description="Helical" evidence="1">
    <location>
        <begin position="69"/>
        <end position="90"/>
    </location>
</feature>
<dbReference type="RefSeq" id="WP_135079285.1">
    <property type="nucleotide sequence ID" value="NZ_CP038267.1"/>
</dbReference>
<keyword evidence="4" id="KW-1185">Reference proteome</keyword>
<protein>
    <recommendedName>
        <fullName evidence="2">DUF6542 domain-containing protein</fullName>
    </recommendedName>
</protein>
<accession>A0A4V1BE76</accession>
<gene>
    <name evidence="3" type="ORF">EXE57_16255</name>
</gene>
<dbReference type="Proteomes" id="UP000294894">
    <property type="component" value="Chromosome"/>
</dbReference>
<proteinExistence type="predicted"/>
<dbReference type="EMBL" id="CP038267">
    <property type="protein sequence ID" value="QBR93652.1"/>
    <property type="molecule type" value="Genomic_DNA"/>
</dbReference>
<keyword evidence="1" id="KW-0812">Transmembrane</keyword>
<dbReference type="OrthoDB" id="3786047at2"/>
<evidence type="ECO:0000259" key="2">
    <source>
        <dbReference type="Pfam" id="PF20177"/>
    </source>
</evidence>
<feature type="transmembrane region" description="Helical" evidence="1">
    <location>
        <begin position="47"/>
        <end position="64"/>
    </location>
</feature>
<evidence type="ECO:0000256" key="1">
    <source>
        <dbReference type="SAM" id="Phobius"/>
    </source>
</evidence>
<feature type="domain" description="DUF6542" evidence="2">
    <location>
        <begin position="19"/>
        <end position="131"/>
    </location>
</feature>